<protein>
    <submittedName>
        <fullName evidence="1">Uncharacterized protein</fullName>
    </submittedName>
</protein>
<name>A0A0F8YM18_9ZZZZ</name>
<dbReference type="AlphaFoldDB" id="A0A0F8YM18"/>
<proteinExistence type="predicted"/>
<feature type="non-terminal residue" evidence="1">
    <location>
        <position position="29"/>
    </location>
</feature>
<comment type="caution">
    <text evidence="1">The sequence shown here is derived from an EMBL/GenBank/DDBJ whole genome shotgun (WGS) entry which is preliminary data.</text>
</comment>
<accession>A0A0F8YM18</accession>
<organism evidence="1">
    <name type="scientific">marine sediment metagenome</name>
    <dbReference type="NCBI Taxonomy" id="412755"/>
    <lineage>
        <taxon>unclassified sequences</taxon>
        <taxon>metagenomes</taxon>
        <taxon>ecological metagenomes</taxon>
    </lineage>
</organism>
<reference evidence="1" key="1">
    <citation type="journal article" date="2015" name="Nature">
        <title>Complex archaea that bridge the gap between prokaryotes and eukaryotes.</title>
        <authorList>
            <person name="Spang A."/>
            <person name="Saw J.H."/>
            <person name="Jorgensen S.L."/>
            <person name="Zaremba-Niedzwiedzka K."/>
            <person name="Martijn J."/>
            <person name="Lind A.E."/>
            <person name="van Eijk R."/>
            <person name="Schleper C."/>
            <person name="Guy L."/>
            <person name="Ettema T.J."/>
        </authorList>
    </citation>
    <scope>NUCLEOTIDE SEQUENCE</scope>
</reference>
<sequence length="29" mass="3222">MSKQIIIDDLMNTGGINNSNIKEVTMIEV</sequence>
<gene>
    <name evidence="1" type="ORF">LCGC14_2803780</name>
</gene>
<dbReference type="EMBL" id="LAZR01052693">
    <property type="protein sequence ID" value="KKK82402.1"/>
    <property type="molecule type" value="Genomic_DNA"/>
</dbReference>
<evidence type="ECO:0000313" key="1">
    <source>
        <dbReference type="EMBL" id="KKK82402.1"/>
    </source>
</evidence>